<dbReference type="InterPro" id="IPR011065">
    <property type="entry name" value="Kunitz_inhibitor_STI-like_sf"/>
</dbReference>
<accession>A0A392RMV7</accession>
<name>A0A392RMV7_9FABA</name>
<feature type="non-terminal residue" evidence="3">
    <location>
        <position position="1"/>
    </location>
</feature>
<dbReference type="Gene3D" id="2.80.10.50">
    <property type="match status" value="1"/>
</dbReference>
<dbReference type="PANTHER" id="PTHR33107">
    <property type="entry name" value="KUNITZ TRYPSIN INHIBITOR 2"/>
    <property type="match status" value="1"/>
</dbReference>
<protein>
    <submittedName>
        <fullName evidence="3">Trypsin inhibitor A-like</fullName>
    </submittedName>
</protein>
<comment type="subcellular location">
    <subcellularLocation>
        <location evidence="1">Secreted</location>
    </subcellularLocation>
</comment>
<dbReference type="EMBL" id="LXQA010245638">
    <property type="protein sequence ID" value="MCI37542.1"/>
    <property type="molecule type" value="Genomic_DNA"/>
</dbReference>
<proteinExistence type="predicted"/>
<reference evidence="3 4" key="1">
    <citation type="journal article" date="2018" name="Front. Plant Sci.">
        <title>Red Clover (Trifolium pratense) and Zigzag Clover (T. medium) - A Picture of Genomic Similarities and Differences.</title>
        <authorList>
            <person name="Dluhosova J."/>
            <person name="Istvanek J."/>
            <person name="Nedelnik J."/>
            <person name="Repkova J."/>
        </authorList>
    </citation>
    <scope>NUCLEOTIDE SEQUENCE [LARGE SCALE GENOMIC DNA]</scope>
    <source>
        <strain evidence="4">cv. 10/8</strain>
        <tissue evidence="3">Leaf</tissue>
    </source>
</reference>
<dbReference type="InterPro" id="IPR056368">
    <property type="entry name" value="KTI1"/>
</dbReference>
<dbReference type="SUPFAM" id="SSF50386">
    <property type="entry name" value="STI-like"/>
    <property type="match status" value="1"/>
</dbReference>
<evidence type="ECO:0000313" key="4">
    <source>
        <dbReference type="Proteomes" id="UP000265520"/>
    </source>
</evidence>
<dbReference type="CDD" id="cd00178">
    <property type="entry name" value="beta-trefoil_STI"/>
    <property type="match status" value="1"/>
</dbReference>
<sequence length="128" mass="14189">NKTCPLDVIRNPEAIGSPVFFNAFGFDYIPTVTDLFIEIPILGSPCNEEKIWKISKVGANFWFVSTGGRVGNLESKFKIVRLEGEHAYEIYSFYFCPSLPGYLCGPVGTFEDADGTKVMAFGKGIYDP</sequence>
<keyword evidence="2" id="KW-0964">Secreted</keyword>
<evidence type="ECO:0000256" key="1">
    <source>
        <dbReference type="ARBA" id="ARBA00004613"/>
    </source>
</evidence>
<organism evidence="3 4">
    <name type="scientific">Trifolium medium</name>
    <dbReference type="NCBI Taxonomy" id="97028"/>
    <lineage>
        <taxon>Eukaryota</taxon>
        <taxon>Viridiplantae</taxon>
        <taxon>Streptophyta</taxon>
        <taxon>Embryophyta</taxon>
        <taxon>Tracheophyta</taxon>
        <taxon>Spermatophyta</taxon>
        <taxon>Magnoliopsida</taxon>
        <taxon>eudicotyledons</taxon>
        <taxon>Gunneridae</taxon>
        <taxon>Pentapetalae</taxon>
        <taxon>rosids</taxon>
        <taxon>fabids</taxon>
        <taxon>Fabales</taxon>
        <taxon>Fabaceae</taxon>
        <taxon>Papilionoideae</taxon>
        <taxon>50 kb inversion clade</taxon>
        <taxon>NPAAA clade</taxon>
        <taxon>Hologalegina</taxon>
        <taxon>IRL clade</taxon>
        <taxon>Trifolieae</taxon>
        <taxon>Trifolium</taxon>
    </lineage>
</organism>
<dbReference type="Pfam" id="PF00197">
    <property type="entry name" value="Kunitz_legume"/>
    <property type="match status" value="1"/>
</dbReference>
<feature type="non-terminal residue" evidence="3">
    <location>
        <position position="128"/>
    </location>
</feature>
<keyword evidence="4" id="KW-1185">Reference proteome</keyword>
<dbReference type="PANTHER" id="PTHR33107:SF33">
    <property type="entry name" value="KUNITZ TYPE TRYPSIN INHIBITOR"/>
    <property type="match status" value="1"/>
</dbReference>
<evidence type="ECO:0000313" key="3">
    <source>
        <dbReference type="EMBL" id="MCI37542.1"/>
    </source>
</evidence>
<dbReference type="InterPro" id="IPR002160">
    <property type="entry name" value="Prot_inh_Kunz-lg"/>
</dbReference>
<comment type="caution">
    <text evidence="3">The sequence shown here is derived from an EMBL/GenBank/DDBJ whole genome shotgun (WGS) entry which is preliminary data.</text>
</comment>
<evidence type="ECO:0000256" key="2">
    <source>
        <dbReference type="ARBA" id="ARBA00022525"/>
    </source>
</evidence>
<dbReference type="Proteomes" id="UP000265520">
    <property type="component" value="Unassembled WGS sequence"/>
</dbReference>
<dbReference type="GO" id="GO:0005576">
    <property type="term" value="C:extracellular region"/>
    <property type="evidence" value="ECO:0007669"/>
    <property type="project" value="UniProtKB-SubCell"/>
</dbReference>
<dbReference type="AlphaFoldDB" id="A0A392RMV7"/>
<dbReference type="GO" id="GO:0004866">
    <property type="term" value="F:endopeptidase inhibitor activity"/>
    <property type="evidence" value="ECO:0007669"/>
    <property type="project" value="InterPro"/>
</dbReference>